<proteinExistence type="predicted"/>
<keyword evidence="3" id="KW-1185">Reference proteome</keyword>
<reference evidence="2 3" key="1">
    <citation type="submission" date="2023-05" db="EMBL/GenBank/DDBJ databases">
        <title>Chelatococcus sp. nov., a moderately thermophilic bacterium isolated from hot spring microbial mat.</title>
        <authorList>
            <person name="Hu C.-J."/>
            <person name="Li W.-J."/>
        </authorList>
    </citation>
    <scope>NUCLEOTIDE SEQUENCE [LARGE SCALE GENOMIC DNA]</scope>
    <source>
        <strain evidence="2 3">SYSU G07232</strain>
    </source>
</reference>
<dbReference type="InterPro" id="IPR007047">
    <property type="entry name" value="Flp_Fap"/>
</dbReference>
<keyword evidence="1" id="KW-0472">Membrane</keyword>
<sequence length="59" mass="5993">MVSLLSRFTQDESGATAIEYGLIAGLISVVIIAAVSAIGTDLKAKFEAIQNALSGAKPA</sequence>
<name>A0ABT7AE44_9HYPH</name>
<protein>
    <submittedName>
        <fullName evidence="2">Flp family type IVb pilin</fullName>
    </submittedName>
</protein>
<dbReference type="RefSeq" id="WP_283739627.1">
    <property type="nucleotide sequence ID" value="NZ_JASJEV010000002.1"/>
</dbReference>
<keyword evidence="1" id="KW-0812">Transmembrane</keyword>
<feature type="transmembrane region" description="Helical" evidence="1">
    <location>
        <begin position="20"/>
        <end position="39"/>
    </location>
</feature>
<dbReference type="Proteomes" id="UP001321492">
    <property type="component" value="Unassembled WGS sequence"/>
</dbReference>
<gene>
    <name evidence="2" type="ORF">QNA08_05315</name>
</gene>
<dbReference type="EMBL" id="JASJEV010000002">
    <property type="protein sequence ID" value="MDJ1157649.1"/>
    <property type="molecule type" value="Genomic_DNA"/>
</dbReference>
<dbReference type="Pfam" id="PF04964">
    <property type="entry name" value="Flp_Fap"/>
    <property type="match status" value="1"/>
</dbReference>
<accession>A0ABT7AE44</accession>
<evidence type="ECO:0000256" key="1">
    <source>
        <dbReference type="SAM" id="Phobius"/>
    </source>
</evidence>
<organism evidence="2 3">
    <name type="scientific">Chelatococcus albus</name>
    <dbReference type="NCBI Taxonomy" id="3047466"/>
    <lineage>
        <taxon>Bacteria</taxon>
        <taxon>Pseudomonadati</taxon>
        <taxon>Pseudomonadota</taxon>
        <taxon>Alphaproteobacteria</taxon>
        <taxon>Hyphomicrobiales</taxon>
        <taxon>Chelatococcaceae</taxon>
        <taxon>Chelatococcus</taxon>
    </lineage>
</organism>
<evidence type="ECO:0000313" key="3">
    <source>
        <dbReference type="Proteomes" id="UP001321492"/>
    </source>
</evidence>
<keyword evidence="1" id="KW-1133">Transmembrane helix</keyword>
<evidence type="ECO:0000313" key="2">
    <source>
        <dbReference type="EMBL" id="MDJ1157649.1"/>
    </source>
</evidence>
<comment type="caution">
    <text evidence="2">The sequence shown here is derived from an EMBL/GenBank/DDBJ whole genome shotgun (WGS) entry which is preliminary data.</text>
</comment>